<sequence>MGCQQTKEWSGYLHLTARATVLARPVFSSYPNCQTWIRDFLHGIIYPQMATFSVEPVFLLWSREGSENRPGAWYEPNHSVPLYSAEASDGIDALVDSKTYDSK</sequence>
<gene>
    <name evidence="1" type="ORF">PLOB_00003492</name>
</gene>
<accession>A0ABN8Q8U9</accession>
<protein>
    <submittedName>
        <fullName evidence="1">Uncharacterized protein</fullName>
    </submittedName>
</protein>
<dbReference type="Proteomes" id="UP001159405">
    <property type="component" value="Unassembled WGS sequence"/>
</dbReference>
<evidence type="ECO:0000313" key="2">
    <source>
        <dbReference type="Proteomes" id="UP001159405"/>
    </source>
</evidence>
<reference evidence="1 2" key="1">
    <citation type="submission" date="2022-05" db="EMBL/GenBank/DDBJ databases">
        <authorList>
            <consortium name="Genoscope - CEA"/>
            <person name="William W."/>
        </authorList>
    </citation>
    <scope>NUCLEOTIDE SEQUENCE [LARGE SCALE GENOMIC DNA]</scope>
</reference>
<comment type="caution">
    <text evidence="1">The sequence shown here is derived from an EMBL/GenBank/DDBJ whole genome shotgun (WGS) entry which is preliminary data.</text>
</comment>
<organism evidence="1 2">
    <name type="scientific">Porites lobata</name>
    <dbReference type="NCBI Taxonomy" id="104759"/>
    <lineage>
        <taxon>Eukaryota</taxon>
        <taxon>Metazoa</taxon>
        <taxon>Cnidaria</taxon>
        <taxon>Anthozoa</taxon>
        <taxon>Hexacorallia</taxon>
        <taxon>Scleractinia</taxon>
        <taxon>Fungiina</taxon>
        <taxon>Poritidae</taxon>
        <taxon>Porites</taxon>
    </lineage>
</organism>
<feature type="non-terminal residue" evidence="1">
    <location>
        <position position="103"/>
    </location>
</feature>
<proteinExistence type="predicted"/>
<dbReference type="EMBL" id="CALNXK010000113">
    <property type="protein sequence ID" value="CAH3159149.1"/>
    <property type="molecule type" value="Genomic_DNA"/>
</dbReference>
<name>A0ABN8Q8U9_9CNID</name>
<evidence type="ECO:0000313" key="1">
    <source>
        <dbReference type="EMBL" id="CAH3159149.1"/>
    </source>
</evidence>
<keyword evidence="2" id="KW-1185">Reference proteome</keyword>